<comment type="cofactor">
    <cofactor evidence="1">
        <name>Mg(2+)</name>
        <dbReference type="ChEBI" id="CHEBI:18420"/>
    </cofactor>
</comment>
<dbReference type="RefSeq" id="WP_111871305.1">
    <property type="nucleotide sequence ID" value="NZ_QLYX01000017.1"/>
</dbReference>
<keyword evidence="3" id="KW-0444">Lipid biosynthesis</keyword>
<dbReference type="PANTHER" id="PTHR12358">
    <property type="entry name" value="SPHINGOSINE KINASE"/>
    <property type="match status" value="1"/>
</dbReference>
<dbReference type="OrthoDB" id="142078at2"/>
<evidence type="ECO:0000256" key="6">
    <source>
        <dbReference type="ARBA" id="ARBA00022741"/>
    </source>
</evidence>
<dbReference type="Gene3D" id="3.40.50.10330">
    <property type="entry name" value="Probable inorganic polyphosphate/atp-NAD kinase, domain 1"/>
    <property type="match status" value="1"/>
</dbReference>
<evidence type="ECO:0000256" key="2">
    <source>
        <dbReference type="ARBA" id="ARBA00005983"/>
    </source>
</evidence>
<evidence type="ECO:0000256" key="4">
    <source>
        <dbReference type="ARBA" id="ARBA00022679"/>
    </source>
</evidence>
<dbReference type="Pfam" id="PF00781">
    <property type="entry name" value="DAGK_cat"/>
    <property type="match status" value="1"/>
</dbReference>
<evidence type="ECO:0000256" key="11">
    <source>
        <dbReference type="ARBA" id="ARBA00023209"/>
    </source>
</evidence>
<evidence type="ECO:0000259" key="13">
    <source>
        <dbReference type="PROSITE" id="PS50146"/>
    </source>
</evidence>
<dbReference type="Gene3D" id="2.60.200.40">
    <property type="match status" value="1"/>
</dbReference>
<feature type="domain" description="DAGKc" evidence="13">
    <location>
        <begin position="12"/>
        <end position="141"/>
    </location>
</feature>
<evidence type="ECO:0000256" key="5">
    <source>
        <dbReference type="ARBA" id="ARBA00022723"/>
    </source>
</evidence>
<comment type="caution">
    <text evidence="14">The sequence shown here is derived from an EMBL/GenBank/DDBJ whole genome shotgun (WGS) entry which is preliminary data.</text>
</comment>
<dbReference type="InterPro" id="IPR017438">
    <property type="entry name" value="ATP-NAD_kinase_N"/>
</dbReference>
<evidence type="ECO:0000256" key="3">
    <source>
        <dbReference type="ARBA" id="ARBA00022516"/>
    </source>
</evidence>
<dbReference type="GO" id="GO:0008654">
    <property type="term" value="P:phospholipid biosynthetic process"/>
    <property type="evidence" value="ECO:0007669"/>
    <property type="project" value="UniProtKB-KW"/>
</dbReference>
<keyword evidence="8" id="KW-0067">ATP-binding</keyword>
<keyword evidence="6" id="KW-0547">Nucleotide-binding</keyword>
<protein>
    <submittedName>
        <fullName evidence="14">Diacylglycerol kinase</fullName>
    </submittedName>
</protein>
<dbReference type="SMART" id="SM00046">
    <property type="entry name" value="DAGKc"/>
    <property type="match status" value="1"/>
</dbReference>
<keyword evidence="7 14" id="KW-0418">Kinase</keyword>
<evidence type="ECO:0000256" key="8">
    <source>
        <dbReference type="ARBA" id="ARBA00022840"/>
    </source>
</evidence>
<dbReference type="GO" id="GO:0046872">
    <property type="term" value="F:metal ion binding"/>
    <property type="evidence" value="ECO:0007669"/>
    <property type="project" value="UniProtKB-KW"/>
</dbReference>
<comment type="similarity">
    <text evidence="2">Belongs to the diacylglycerol/lipid kinase family.</text>
</comment>
<keyword evidence="9" id="KW-0460">Magnesium</keyword>
<dbReference type="EMBL" id="QLYX01000017">
    <property type="protein sequence ID" value="RAY11727.1"/>
    <property type="molecule type" value="Genomic_DNA"/>
</dbReference>
<dbReference type="GO" id="GO:0005886">
    <property type="term" value="C:plasma membrane"/>
    <property type="evidence" value="ECO:0007669"/>
    <property type="project" value="TreeGrafter"/>
</dbReference>
<evidence type="ECO:0000313" key="14">
    <source>
        <dbReference type="EMBL" id="RAY11727.1"/>
    </source>
</evidence>
<accession>A0A365GY20</accession>
<evidence type="ECO:0000313" key="15">
    <source>
        <dbReference type="Proteomes" id="UP000251891"/>
    </source>
</evidence>
<proteinExistence type="inferred from homology"/>
<organism evidence="14 15">
    <name type="scientific">Actinomadura craniellae</name>
    <dbReference type="NCBI Taxonomy" id="2231787"/>
    <lineage>
        <taxon>Bacteria</taxon>
        <taxon>Bacillati</taxon>
        <taxon>Actinomycetota</taxon>
        <taxon>Actinomycetes</taxon>
        <taxon>Streptosporangiales</taxon>
        <taxon>Thermomonosporaceae</taxon>
        <taxon>Actinomadura</taxon>
    </lineage>
</organism>
<evidence type="ECO:0000256" key="1">
    <source>
        <dbReference type="ARBA" id="ARBA00001946"/>
    </source>
</evidence>
<gene>
    <name evidence="14" type="ORF">DPM19_29390</name>
</gene>
<dbReference type="InterPro" id="IPR016064">
    <property type="entry name" value="NAD/diacylglycerol_kinase_sf"/>
</dbReference>
<evidence type="ECO:0000256" key="7">
    <source>
        <dbReference type="ARBA" id="ARBA00022777"/>
    </source>
</evidence>
<dbReference type="InterPro" id="IPR005218">
    <property type="entry name" value="Diacylglycerol/lipid_kinase"/>
</dbReference>
<dbReference type="SUPFAM" id="SSF111331">
    <property type="entry name" value="NAD kinase/diacylglycerol kinase-like"/>
    <property type="match status" value="1"/>
</dbReference>
<dbReference type="Pfam" id="PF19279">
    <property type="entry name" value="YegS_C"/>
    <property type="match status" value="1"/>
</dbReference>
<keyword evidence="12" id="KW-1208">Phospholipid metabolism</keyword>
<dbReference type="GO" id="GO:0004143">
    <property type="term" value="F:ATP-dependent diacylglycerol kinase activity"/>
    <property type="evidence" value="ECO:0007669"/>
    <property type="project" value="TreeGrafter"/>
</dbReference>
<dbReference type="GO" id="GO:0005524">
    <property type="term" value="F:ATP binding"/>
    <property type="evidence" value="ECO:0007669"/>
    <property type="project" value="UniProtKB-KW"/>
</dbReference>
<dbReference type="Proteomes" id="UP000251891">
    <property type="component" value="Unassembled WGS sequence"/>
</dbReference>
<keyword evidence="5" id="KW-0479">Metal-binding</keyword>
<evidence type="ECO:0000256" key="10">
    <source>
        <dbReference type="ARBA" id="ARBA00023098"/>
    </source>
</evidence>
<dbReference type="InterPro" id="IPR001206">
    <property type="entry name" value="Diacylglycerol_kinase_cat_dom"/>
</dbReference>
<evidence type="ECO:0000256" key="9">
    <source>
        <dbReference type="ARBA" id="ARBA00022842"/>
    </source>
</evidence>
<keyword evidence="10" id="KW-0443">Lipid metabolism</keyword>
<reference evidence="14 15" key="1">
    <citation type="submission" date="2018-06" db="EMBL/GenBank/DDBJ databases">
        <title>Actinomadura craniellae sp. nov. isolated from marine sponge Craniella sp.</title>
        <authorList>
            <person name="Li L."/>
            <person name="Xu Q.H."/>
            <person name="Lin H.W."/>
            <person name="Lu Y.H."/>
        </authorList>
    </citation>
    <scope>NUCLEOTIDE SEQUENCE [LARGE SCALE GENOMIC DNA]</scope>
    <source>
        <strain evidence="14 15">LHW63021</strain>
    </source>
</reference>
<dbReference type="AlphaFoldDB" id="A0A365GY20"/>
<keyword evidence="15" id="KW-1185">Reference proteome</keyword>
<evidence type="ECO:0000256" key="12">
    <source>
        <dbReference type="ARBA" id="ARBA00023264"/>
    </source>
</evidence>
<dbReference type="NCBIfam" id="TIGR00147">
    <property type="entry name" value="YegS/Rv2252/BmrU family lipid kinase"/>
    <property type="match status" value="1"/>
</dbReference>
<dbReference type="PROSITE" id="PS50146">
    <property type="entry name" value="DAGK"/>
    <property type="match status" value="1"/>
</dbReference>
<dbReference type="InterPro" id="IPR050187">
    <property type="entry name" value="Lipid_Phosphate_FormReg"/>
</dbReference>
<name>A0A365GY20_9ACTN</name>
<keyword evidence="11" id="KW-0594">Phospholipid biosynthesis</keyword>
<dbReference type="PANTHER" id="PTHR12358:SF106">
    <property type="entry name" value="LIPID KINASE YEGS"/>
    <property type="match status" value="1"/>
</dbReference>
<keyword evidence="4" id="KW-0808">Transferase</keyword>
<sequence>MRSKRELDAAIRAEGRAVLIVNTRSRRGRRQFDRSRRLLAEAGLSFLETFPVSEPGRLTETFSAALALRPDLVVVGGGDGTIAEAVGHLAGLDVALGLLPLGTTNNFARGLHLPVGLAGAVAVLRDGKVADVDVGYIGDEVFANMVSIGLSVQVAERVSPRLKRLAGRSAYALTALRLLPRHRPFRAVLRIDGESHELTTHQLNIANGSHQSGRPFAADASLDDRLLAVYRLGDAGLPQLAAATVRHMLAGHRRSLADDMFLTTDDRVHVETDPPLGVEADGELRGRTPVTIVMRANALRVLVPQSFEDR</sequence>
<dbReference type="InterPro" id="IPR045540">
    <property type="entry name" value="YegS/DAGK_C"/>
</dbReference>